<dbReference type="PROSITE" id="PS01149">
    <property type="entry name" value="PSI_RSU"/>
    <property type="match status" value="1"/>
</dbReference>
<feature type="domain" description="RNA-binding S4" evidence="3">
    <location>
        <begin position="1"/>
        <end position="59"/>
    </location>
</feature>
<dbReference type="InterPro" id="IPR018496">
    <property type="entry name" value="PsdUridine_synth_RsuA/RluB_CS"/>
</dbReference>
<evidence type="ECO:0000256" key="1">
    <source>
        <dbReference type="ARBA" id="ARBA00008348"/>
    </source>
</evidence>
<evidence type="ECO:0000313" key="4">
    <source>
        <dbReference type="EMBL" id="SVE12787.1"/>
    </source>
</evidence>
<dbReference type="Pfam" id="PF01479">
    <property type="entry name" value="S4"/>
    <property type="match status" value="1"/>
</dbReference>
<dbReference type="NCBIfam" id="TIGR00093">
    <property type="entry name" value="pseudouridine synthase"/>
    <property type="match status" value="1"/>
</dbReference>
<keyword evidence="2" id="KW-0413">Isomerase</keyword>
<evidence type="ECO:0000259" key="3">
    <source>
        <dbReference type="SMART" id="SM00363"/>
    </source>
</evidence>
<protein>
    <recommendedName>
        <fullName evidence="3">RNA-binding S4 domain-containing protein</fullName>
    </recommendedName>
</protein>
<dbReference type="Gene3D" id="3.30.70.580">
    <property type="entry name" value="Pseudouridine synthase I, catalytic domain, N-terminal subdomain"/>
    <property type="match status" value="1"/>
</dbReference>
<dbReference type="GO" id="GO:0003723">
    <property type="term" value="F:RNA binding"/>
    <property type="evidence" value="ECO:0007669"/>
    <property type="project" value="InterPro"/>
</dbReference>
<name>A0A383AY71_9ZZZZ</name>
<dbReference type="InterPro" id="IPR020094">
    <property type="entry name" value="TruA/RsuA/RluB/E/F_N"/>
</dbReference>
<comment type="similarity">
    <text evidence="1">Belongs to the pseudouridine synthase RsuA family.</text>
</comment>
<dbReference type="CDD" id="cd02870">
    <property type="entry name" value="PseudoU_synth_RsuA_like"/>
    <property type="match status" value="1"/>
</dbReference>
<dbReference type="InterPro" id="IPR006145">
    <property type="entry name" value="PsdUridine_synth_RsuA/RluA"/>
</dbReference>
<organism evidence="4">
    <name type="scientific">marine metagenome</name>
    <dbReference type="NCBI Taxonomy" id="408172"/>
    <lineage>
        <taxon>unclassified sequences</taxon>
        <taxon>metagenomes</taxon>
        <taxon>ecological metagenomes</taxon>
    </lineage>
</organism>
<dbReference type="EMBL" id="UINC01195974">
    <property type="protein sequence ID" value="SVE12787.1"/>
    <property type="molecule type" value="Genomic_DNA"/>
</dbReference>
<dbReference type="GO" id="GO:0001522">
    <property type="term" value="P:pseudouridine synthesis"/>
    <property type="evidence" value="ECO:0007669"/>
    <property type="project" value="InterPro"/>
</dbReference>
<feature type="non-terminal residue" evidence="4">
    <location>
        <position position="193"/>
    </location>
</feature>
<dbReference type="Gene3D" id="3.10.290.10">
    <property type="entry name" value="RNA-binding S4 domain"/>
    <property type="match status" value="1"/>
</dbReference>
<dbReference type="PANTHER" id="PTHR47683:SF2">
    <property type="entry name" value="RNA-BINDING S4 DOMAIN-CONTAINING PROTEIN"/>
    <property type="match status" value="1"/>
</dbReference>
<dbReference type="SUPFAM" id="SSF55174">
    <property type="entry name" value="Alpha-L RNA-binding motif"/>
    <property type="match status" value="1"/>
</dbReference>
<dbReference type="Pfam" id="PF00849">
    <property type="entry name" value="PseudoU_synth_2"/>
    <property type="match status" value="1"/>
</dbReference>
<dbReference type="AlphaFoldDB" id="A0A383AY71"/>
<sequence>MRLNRFLARTGVASRRRCDELIASGAVRVNGAPPTGAGDRVDPAHDRVEVEGRGVVTLPKTSQYILLNKRRDTLVTRSDERGRATIYQGLDLRPGTVAVGRLDRDTTGALLLTDDGDLAYRLMHPRYGSEKRYVAVVRGQPSHTALRRLREGVVLEDGPTAPAQVQRLHDNDEGRARLELILKEGRKHQVKRM</sequence>
<dbReference type="Gene3D" id="3.30.70.1560">
    <property type="entry name" value="Alpha-L RNA-binding motif"/>
    <property type="match status" value="1"/>
</dbReference>
<dbReference type="GO" id="GO:0009982">
    <property type="term" value="F:pseudouridine synthase activity"/>
    <property type="evidence" value="ECO:0007669"/>
    <property type="project" value="InterPro"/>
</dbReference>
<dbReference type="CDD" id="cd00165">
    <property type="entry name" value="S4"/>
    <property type="match status" value="1"/>
</dbReference>
<dbReference type="InterPro" id="IPR020103">
    <property type="entry name" value="PsdUridine_synth_cat_dom_sf"/>
</dbReference>
<dbReference type="InterPro" id="IPR042092">
    <property type="entry name" value="PsdUridine_s_RsuA/RluB/E/F_cat"/>
</dbReference>
<dbReference type="InterPro" id="IPR036986">
    <property type="entry name" value="S4_RNA-bd_sf"/>
</dbReference>
<evidence type="ECO:0000256" key="2">
    <source>
        <dbReference type="ARBA" id="ARBA00023235"/>
    </source>
</evidence>
<dbReference type="PANTHER" id="PTHR47683">
    <property type="entry name" value="PSEUDOURIDINE SYNTHASE FAMILY PROTEIN-RELATED"/>
    <property type="match status" value="1"/>
</dbReference>
<dbReference type="InterPro" id="IPR050343">
    <property type="entry name" value="RsuA_PseudoU_synthase"/>
</dbReference>
<gene>
    <name evidence="4" type="ORF">METZ01_LOCUS465641</name>
</gene>
<dbReference type="FunFam" id="3.10.290.10:FF:000003">
    <property type="entry name" value="Pseudouridine synthase"/>
    <property type="match status" value="1"/>
</dbReference>
<dbReference type="PROSITE" id="PS50889">
    <property type="entry name" value="S4"/>
    <property type="match status" value="1"/>
</dbReference>
<reference evidence="4" key="1">
    <citation type="submission" date="2018-05" db="EMBL/GenBank/DDBJ databases">
        <authorList>
            <person name="Lanie J.A."/>
            <person name="Ng W.-L."/>
            <person name="Kazmierczak K.M."/>
            <person name="Andrzejewski T.M."/>
            <person name="Davidsen T.M."/>
            <person name="Wayne K.J."/>
            <person name="Tettelin H."/>
            <person name="Glass J.I."/>
            <person name="Rusch D."/>
            <person name="Podicherti R."/>
            <person name="Tsui H.-C.T."/>
            <person name="Winkler M.E."/>
        </authorList>
    </citation>
    <scope>NUCLEOTIDE SEQUENCE</scope>
</reference>
<dbReference type="SMART" id="SM00363">
    <property type="entry name" value="S4"/>
    <property type="match status" value="1"/>
</dbReference>
<dbReference type="SUPFAM" id="SSF55120">
    <property type="entry name" value="Pseudouridine synthase"/>
    <property type="match status" value="1"/>
</dbReference>
<dbReference type="InterPro" id="IPR000748">
    <property type="entry name" value="PsdUridine_synth_RsuA/RluB/E/F"/>
</dbReference>
<dbReference type="InterPro" id="IPR002942">
    <property type="entry name" value="S4_RNA-bd"/>
</dbReference>
<proteinExistence type="inferred from homology"/>
<dbReference type="GO" id="GO:0006364">
    <property type="term" value="P:rRNA processing"/>
    <property type="evidence" value="ECO:0007669"/>
    <property type="project" value="UniProtKB-ARBA"/>
</dbReference>
<accession>A0A383AY71</accession>